<accession>A0ABV9LYP7</accession>
<protein>
    <recommendedName>
        <fullName evidence="4">Secreted protein</fullName>
    </recommendedName>
</protein>
<gene>
    <name evidence="2" type="ORF">ACFO4O_16235</name>
</gene>
<organism evidence="2 3">
    <name type="scientific">Glaciecola siphonariae</name>
    <dbReference type="NCBI Taxonomy" id="521012"/>
    <lineage>
        <taxon>Bacteria</taxon>
        <taxon>Pseudomonadati</taxon>
        <taxon>Pseudomonadota</taxon>
        <taxon>Gammaproteobacteria</taxon>
        <taxon>Alteromonadales</taxon>
        <taxon>Alteromonadaceae</taxon>
        <taxon>Glaciecola</taxon>
    </lineage>
</organism>
<evidence type="ECO:0008006" key="4">
    <source>
        <dbReference type="Google" id="ProtNLM"/>
    </source>
</evidence>
<evidence type="ECO:0000256" key="1">
    <source>
        <dbReference type="SAM" id="SignalP"/>
    </source>
</evidence>
<sequence>MNIKSTIVATTLIAASAFSAPAFSQENPVNQILSSMLKQAVSSASYEIDNQVEKNILSTGNLLSLDNDAPKGKVVITDIAKTKSNASENTPKKASGE</sequence>
<feature type="chain" id="PRO_5047146292" description="Secreted protein" evidence="1">
    <location>
        <begin position="25"/>
        <end position="97"/>
    </location>
</feature>
<proteinExistence type="predicted"/>
<reference evidence="3" key="1">
    <citation type="journal article" date="2019" name="Int. J. Syst. Evol. Microbiol.">
        <title>The Global Catalogue of Microorganisms (GCM) 10K type strain sequencing project: providing services to taxonomists for standard genome sequencing and annotation.</title>
        <authorList>
            <consortium name="The Broad Institute Genomics Platform"/>
            <consortium name="The Broad Institute Genome Sequencing Center for Infectious Disease"/>
            <person name="Wu L."/>
            <person name="Ma J."/>
        </authorList>
    </citation>
    <scope>NUCLEOTIDE SEQUENCE [LARGE SCALE GENOMIC DNA]</scope>
    <source>
        <strain evidence="3">KACC 12507</strain>
    </source>
</reference>
<feature type="signal peptide" evidence="1">
    <location>
        <begin position="1"/>
        <end position="24"/>
    </location>
</feature>
<evidence type="ECO:0000313" key="3">
    <source>
        <dbReference type="Proteomes" id="UP001595897"/>
    </source>
</evidence>
<name>A0ABV9LYP7_9ALTE</name>
<keyword evidence="3" id="KW-1185">Reference proteome</keyword>
<dbReference type="Proteomes" id="UP001595897">
    <property type="component" value="Unassembled WGS sequence"/>
</dbReference>
<evidence type="ECO:0000313" key="2">
    <source>
        <dbReference type="EMBL" id="MFC4701706.1"/>
    </source>
</evidence>
<comment type="caution">
    <text evidence="2">The sequence shown here is derived from an EMBL/GenBank/DDBJ whole genome shotgun (WGS) entry which is preliminary data.</text>
</comment>
<dbReference type="EMBL" id="JBHSGU010000019">
    <property type="protein sequence ID" value="MFC4701706.1"/>
    <property type="molecule type" value="Genomic_DNA"/>
</dbReference>
<keyword evidence="1" id="KW-0732">Signal</keyword>
<dbReference type="RefSeq" id="WP_382410433.1">
    <property type="nucleotide sequence ID" value="NZ_JBHSGU010000019.1"/>
</dbReference>